<proteinExistence type="predicted"/>
<evidence type="ECO:0000313" key="1">
    <source>
        <dbReference type="EMBL" id="KAK8224656.1"/>
    </source>
</evidence>
<protein>
    <submittedName>
        <fullName evidence="1">Uncharacterized protein</fullName>
    </submittedName>
</protein>
<organism evidence="1 2">
    <name type="scientific">Phyllosticta capitalensis</name>
    <dbReference type="NCBI Taxonomy" id="121624"/>
    <lineage>
        <taxon>Eukaryota</taxon>
        <taxon>Fungi</taxon>
        <taxon>Dikarya</taxon>
        <taxon>Ascomycota</taxon>
        <taxon>Pezizomycotina</taxon>
        <taxon>Dothideomycetes</taxon>
        <taxon>Dothideomycetes incertae sedis</taxon>
        <taxon>Botryosphaeriales</taxon>
        <taxon>Phyllostictaceae</taxon>
        <taxon>Phyllosticta</taxon>
    </lineage>
</organism>
<sequence length="102" mass="11071">MVLNRPVGARPRPHLLVLSYGFLNPGVFSGHFPGVVHADPSGTSPFETALFCDVPDHPADCAENEPDDPPNKSSYATGKSLLHNVVAFFVRDDIRIVAFPFP</sequence>
<dbReference type="EMBL" id="JBBWRZ010000012">
    <property type="protein sequence ID" value="KAK8224656.1"/>
    <property type="molecule type" value="Genomic_DNA"/>
</dbReference>
<evidence type="ECO:0000313" key="2">
    <source>
        <dbReference type="Proteomes" id="UP001492380"/>
    </source>
</evidence>
<gene>
    <name evidence="1" type="ORF">HDK90DRAFT_497719</name>
</gene>
<dbReference type="Proteomes" id="UP001492380">
    <property type="component" value="Unassembled WGS sequence"/>
</dbReference>
<comment type="caution">
    <text evidence="1">The sequence shown here is derived from an EMBL/GenBank/DDBJ whole genome shotgun (WGS) entry which is preliminary data.</text>
</comment>
<accession>A0ABR1YCD9</accession>
<keyword evidence="2" id="KW-1185">Reference proteome</keyword>
<name>A0ABR1YCD9_9PEZI</name>
<reference evidence="1 2" key="1">
    <citation type="submission" date="2024-04" db="EMBL/GenBank/DDBJ databases">
        <title>Phyllosticta paracitricarpa is synonymous to the EU quarantine fungus P. citricarpa based on phylogenomic analyses.</title>
        <authorList>
            <consortium name="Lawrence Berkeley National Laboratory"/>
            <person name="Van Ingen-Buijs V.A."/>
            <person name="Van Westerhoven A.C."/>
            <person name="Haridas S."/>
            <person name="Skiadas P."/>
            <person name="Martin F."/>
            <person name="Groenewald J.Z."/>
            <person name="Crous P.W."/>
            <person name="Seidl M.F."/>
        </authorList>
    </citation>
    <scope>NUCLEOTIDE SEQUENCE [LARGE SCALE GENOMIC DNA]</scope>
    <source>
        <strain evidence="1 2">CBS 123374</strain>
    </source>
</reference>